<reference evidence="3 4" key="1">
    <citation type="journal article" date="2020" name="Int. J. Syst. Evol. Microbiol.">
        <title>Paraburkholderia madseniana sp. nov., a phenolic acid-degrading bacterium isolated from acidic forest soil.</title>
        <authorList>
            <person name="Wilhelm R.C."/>
            <person name="Murphy S.J.L."/>
            <person name="Feriancek N.M."/>
            <person name="Karasz D.C."/>
            <person name="DeRito C.M."/>
            <person name="Newman J.D."/>
            <person name="Buckley D.H."/>
        </authorList>
    </citation>
    <scope>NUCLEOTIDE SEQUENCE [LARGE SCALE GENOMIC DNA]</scope>
    <source>
        <strain evidence="3 4">RP11</strain>
    </source>
</reference>
<dbReference type="RefSeq" id="WP_168435819.1">
    <property type="nucleotide sequence ID" value="NZ_VOSW01000049.1"/>
</dbReference>
<dbReference type="InterPro" id="IPR014729">
    <property type="entry name" value="Rossmann-like_a/b/a_fold"/>
</dbReference>
<dbReference type="Gene3D" id="3.40.50.620">
    <property type="entry name" value="HUPs"/>
    <property type="match status" value="2"/>
</dbReference>
<dbReference type="InterPro" id="IPR006015">
    <property type="entry name" value="Universal_stress_UspA"/>
</dbReference>
<name>A0A6N6W9A8_9BURK</name>
<protein>
    <submittedName>
        <fullName evidence="3">Universal stress protein</fullName>
    </submittedName>
</protein>
<gene>
    <name evidence="3" type="ORF">FSO04_24585</name>
</gene>
<dbReference type="AlphaFoldDB" id="A0A6N6W9A8"/>
<dbReference type="Proteomes" id="UP000463700">
    <property type="component" value="Unassembled WGS sequence"/>
</dbReference>
<dbReference type="Pfam" id="PF00582">
    <property type="entry name" value="Usp"/>
    <property type="match status" value="2"/>
</dbReference>
<proteinExistence type="inferred from homology"/>
<dbReference type="InterPro" id="IPR006016">
    <property type="entry name" value="UspA"/>
</dbReference>
<evidence type="ECO:0000259" key="2">
    <source>
        <dbReference type="Pfam" id="PF00582"/>
    </source>
</evidence>
<feature type="domain" description="UspA" evidence="2">
    <location>
        <begin position="14"/>
        <end position="160"/>
    </location>
</feature>
<dbReference type="PRINTS" id="PR01438">
    <property type="entry name" value="UNVRSLSTRESS"/>
</dbReference>
<evidence type="ECO:0000256" key="1">
    <source>
        <dbReference type="ARBA" id="ARBA00008791"/>
    </source>
</evidence>
<feature type="domain" description="UspA" evidence="2">
    <location>
        <begin position="172"/>
        <end position="312"/>
    </location>
</feature>
<dbReference type="SUPFAM" id="SSF52402">
    <property type="entry name" value="Adenine nucleotide alpha hydrolases-like"/>
    <property type="match status" value="2"/>
</dbReference>
<comment type="similarity">
    <text evidence="1">Belongs to the universal stress protein A family.</text>
</comment>
<dbReference type="PANTHER" id="PTHR46268">
    <property type="entry name" value="STRESS RESPONSE PROTEIN NHAX"/>
    <property type="match status" value="1"/>
</dbReference>
<dbReference type="PANTHER" id="PTHR46268:SF6">
    <property type="entry name" value="UNIVERSAL STRESS PROTEIN UP12"/>
    <property type="match status" value="1"/>
</dbReference>
<sequence length="316" mass="34159">MSSSYVSQNAPSGFDRILVAVDLSPSSLRALEFVRNIAPTTAHIRLVSVADNPRTLSPMPPKASAELYAARAELLRDAADALVQAKHVFAGCNFLLEEDVVDLSKRGGDIATALIDAADDWRADLLVVGARQHHGLLRWVEGTVSQPLTIHSRCSLLIVPPSHEEKLARPPQRVLIAIDGSAPSFEALRYGMRFAKPEVNMRAVYVVDRAVRLTDFVPIHVLEDAFIEEGKAALATAAEVFAGSSCHCDTALISTKQTGDDIAHAIVRQASHWNADLLVMGTHGRRGVARWLLGSVAGRVAHITQTPLLLVHAQDS</sequence>
<accession>A0A6N6W9A8</accession>
<evidence type="ECO:0000313" key="3">
    <source>
        <dbReference type="EMBL" id="KAE8757257.1"/>
    </source>
</evidence>
<dbReference type="EMBL" id="VOSW01000049">
    <property type="protein sequence ID" value="KAE8757257.1"/>
    <property type="molecule type" value="Genomic_DNA"/>
</dbReference>
<dbReference type="CDD" id="cd00293">
    <property type="entry name" value="USP-like"/>
    <property type="match status" value="2"/>
</dbReference>
<comment type="caution">
    <text evidence="3">The sequence shown here is derived from an EMBL/GenBank/DDBJ whole genome shotgun (WGS) entry which is preliminary data.</text>
</comment>
<evidence type="ECO:0000313" key="4">
    <source>
        <dbReference type="Proteomes" id="UP000463700"/>
    </source>
</evidence>
<organism evidence="3 4">
    <name type="scientific">Paraburkholderia madseniana</name>
    <dbReference type="NCBI Taxonomy" id="2599607"/>
    <lineage>
        <taxon>Bacteria</taxon>
        <taxon>Pseudomonadati</taxon>
        <taxon>Pseudomonadota</taxon>
        <taxon>Betaproteobacteria</taxon>
        <taxon>Burkholderiales</taxon>
        <taxon>Burkholderiaceae</taxon>
        <taxon>Paraburkholderia</taxon>
    </lineage>
</organism>